<proteinExistence type="predicted"/>
<evidence type="ECO:0000256" key="1">
    <source>
        <dbReference type="SAM" id="SignalP"/>
    </source>
</evidence>
<evidence type="ECO:0000313" key="2">
    <source>
        <dbReference type="EMBL" id="SAK91527.1"/>
    </source>
</evidence>
<dbReference type="Proteomes" id="UP000054851">
    <property type="component" value="Unassembled WGS sequence"/>
</dbReference>
<dbReference type="OrthoDB" id="9010196at2"/>
<organism evidence="2 3">
    <name type="scientific">Caballeronia hypogeia</name>
    <dbReference type="NCBI Taxonomy" id="1777140"/>
    <lineage>
        <taxon>Bacteria</taxon>
        <taxon>Pseudomonadati</taxon>
        <taxon>Pseudomonadota</taxon>
        <taxon>Betaproteobacteria</taxon>
        <taxon>Burkholderiales</taxon>
        <taxon>Burkholderiaceae</taxon>
        <taxon>Caballeronia</taxon>
    </lineage>
</organism>
<protein>
    <recommendedName>
        <fullName evidence="4">Thioredoxin-like fold domain-containing protein</fullName>
    </recommendedName>
</protein>
<accession>A0A158DCJ7</accession>
<evidence type="ECO:0000313" key="3">
    <source>
        <dbReference type="Proteomes" id="UP000054851"/>
    </source>
</evidence>
<evidence type="ECO:0008006" key="4">
    <source>
        <dbReference type="Google" id="ProtNLM"/>
    </source>
</evidence>
<gene>
    <name evidence="2" type="ORF">AWB79_06708</name>
</gene>
<dbReference type="EMBL" id="FCOA02000038">
    <property type="protein sequence ID" value="SAK91527.1"/>
    <property type="molecule type" value="Genomic_DNA"/>
</dbReference>
<sequence>MRIFTKVARKLVTATLLVVLAVVIVDARPPGELTNAAQAGEPKQIAVAEGETITLVMHSARDCKYCVRWKGHFAGQGNFEAWARRHPGTRLFIVERASIASNETPADYPPELAWLSERYRRDGRVRPGTPAFEVFVARNLVLRSYGLAAWDDEVFPAIKNLDARRSHSDAAAATAATSVASNEADPSMLRHP</sequence>
<dbReference type="RefSeq" id="WP_061171719.1">
    <property type="nucleotide sequence ID" value="NZ_FCOA02000038.1"/>
</dbReference>
<keyword evidence="3" id="KW-1185">Reference proteome</keyword>
<reference evidence="2" key="1">
    <citation type="submission" date="2016-01" db="EMBL/GenBank/DDBJ databases">
        <authorList>
            <person name="Peeters C."/>
        </authorList>
    </citation>
    <scope>NUCLEOTIDE SEQUENCE</scope>
    <source>
        <strain evidence="2">LMG 29322</strain>
    </source>
</reference>
<comment type="caution">
    <text evidence="2">The sequence shown here is derived from an EMBL/GenBank/DDBJ whole genome shotgun (WGS) entry which is preliminary data.</text>
</comment>
<feature type="chain" id="PRO_5007623960" description="Thioredoxin-like fold domain-containing protein" evidence="1">
    <location>
        <begin position="28"/>
        <end position="192"/>
    </location>
</feature>
<keyword evidence="1" id="KW-0732">Signal</keyword>
<feature type="signal peptide" evidence="1">
    <location>
        <begin position="1"/>
        <end position="27"/>
    </location>
</feature>
<dbReference type="AlphaFoldDB" id="A0A158DCJ7"/>
<name>A0A158DCJ7_9BURK</name>